<evidence type="ECO:0000313" key="11">
    <source>
        <dbReference type="EMBL" id="OWF50691.1"/>
    </source>
</evidence>
<evidence type="ECO:0000256" key="1">
    <source>
        <dbReference type="ARBA" id="ARBA00004479"/>
    </source>
</evidence>
<comment type="subcellular location">
    <subcellularLocation>
        <location evidence="1">Membrane</location>
        <topology evidence="1">Single-pass type I membrane protein</topology>
    </subcellularLocation>
</comment>
<keyword evidence="7" id="KW-0325">Glycoprotein</keyword>
<dbReference type="AlphaFoldDB" id="A0A210QPP7"/>
<feature type="signal peptide" evidence="9">
    <location>
        <begin position="1"/>
        <end position="23"/>
    </location>
</feature>
<dbReference type="Gene3D" id="3.40.50.2300">
    <property type="match status" value="2"/>
</dbReference>
<dbReference type="GO" id="GO:0038023">
    <property type="term" value="F:signaling receptor activity"/>
    <property type="evidence" value="ECO:0007669"/>
    <property type="project" value="TreeGrafter"/>
</dbReference>
<evidence type="ECO:0000256" key="7">
    <source>
        <dbReference type="ARBA" id="ARBA00023180"/>
    </source>
</evidence>
<keyword evidence="4 8" id="KW-1133">Transmembrane helix</keyword>
<dbReference type="Proteomes" id="UP000242188">
    <property type="component" value="Unassembled WGS sequence"/>
</dbReference>
<dbReference type="EMBL" id="NEDP02002502">
    <property type="protein sequence ID" value="OWF50691.1"/>
    <property type="molecule type" value="Genomic_DNA"/>
</dbReference>
<feature type="transmembrane region" description="Helical" evidence="8">
    <location>
        <begin position="461"/>
        <end position="483"/>
    </location>
</feature>
<dbReference type="Pfam" id="PF01094">
    <property type="entry name" value="ANF_receptor"/>
    <property type="match status" value="1"/>
</dbReference>
<dbReference type="OrthoDB" id="1890790at2759"/>
<keyword evidence="6 11" id="KW-0675">Receptor</keyword>
<dbReference type="GO" id="GO:0017046">
    <property type="term" value="F:peptide hormone binding"/>
    <property type="evidence" value="ECO:0007669"/>
    <property type="project" value="TreeGrafter"/>
</dbReference>
<organism evidence="11 12">
    <name type="scientific">Mizuhopecten yessoensis</name>
    <name type="common">Japanese scallop</name>
    <name type="synonym">Patinopecten yessoensis</name>
    <dbReference type="NCBI Taxonomy" id="6573"/>
    <lineage>
        <taxon>Eukaryota</taxon>
        <taxon>Metazoa</taxon>
        <taxon>Spiralia</taxon>
        <taxon>Lophotrochozoa</taxon>
        <taxon>Mollusca</taxon>
        <taxon>Bivalvia</taxon>
        <taxon>Autobranchia</taxon>
        <taxon>Pteriomorphia</taxon>
        <taxon>Pectinida</taxon>
        <taxon>Pectinoidea</taxon>
        <taxon>Pectinidae</taxon>
        <taxon>Mizuhopecten</taxon>
    </lineage>
</organism>
<keyword evidence="5 8" id="KW-0472">Membrane</keyword>
<dbReference type="InterPro" id="IPR001828">
    <property type="entry name" value="ANF_lig-bd_rcpt"/>
</dbReference>
<evidence type="ECO:0000259" key="10">
    <source>
        <dbReference type="Pfam" id="PF01094"/>
    </source>
</evidence>
<evidence type="ECO:0000256" key="4">
    <source>
        <dbReference type="ARBA" id="ARBA00022989"/>
    </source>
</evidence>
<keyword evidence="3 9" id="KW-0732">Signal</keyword>
<feature type="domain" description="Receptor ligand binding region" evidence="10">
    <location>
        <begin position="58"/>
        <end position="397"/>
    </location>
</feature>
<dbReference type="PRINTS" id="PR00255">
    <property type="entry name" value="NATPEPTIDER"/>
</dbReference>
<keyword evidence="2 8" id="KW-0812">Transmembrane</keyword>
<dbReference type="InterPro" id="IPR028082">
    <property type="entry name" value="Peripla_BP_I"/>
</dbReference>
<dbReference type="SUPFAM" id="SSF53822">
    <property type="entry name" value="Periplasmic binding protein-like I"/>
    <property type="match status" value="1"/>
</dbReference>
<feature type="chain" id="PRO_5012555484" evidence="9">
    <location>
        <begin position="24"/>
        <end position="516"/>
    </location>
</feature>
<comment type="caution">
    <text evidence="11">The sequence shown here is derived from an EMBL/GenBank/DDBJ whole genome shotgun (WGS) entry which is preliminary data.</text>
</comment>
<reference evidence="11 12" key="1">
    <citation type="journal article" date="2017" name="Nat. Ecol. Evol.">
        <title>Scallop genome provides insights into evolution of bilaterian karyotype and development.</title>
        <authorList>
            <person name="Wang S."/>
            <person name="Zhang J."/>
            <person name="Jiao W."/>
            <person name="Li J."/>
            <person name="Xun X."/>
            <person name="Sun Y."/>
            <person name="Guo X."/>
            <person name="Huan P."/>
            <person name="Dong B."/>
            <person name="Zhang L."/>
            <person name="Hu X."/>
            <person name="Sun X."/>
            <person name="Wang J."/>
            <person name="Zhao C."/>
            <person name="Wang Y."/>
            <person name="Wang D."/>
            <person name="Huang X."/>
            <person name="Wang R."/>
            <person name="Lv J."/>
            <person name="Li Y."/>
            <person name="Zhang Z."/>
            <person name="Liu B."/>
            <person name="Lu W."/>
            <person name="Hui Y."/>
            <person name="Liang J."/>
            <person name="Zhou Z."/>
            <person name="Hou R."/>
            <person name="Li X."/>
            <person name="Liu Y."/>
            <person name="Li H."/>
            <person name="Ning X."/>
            <person name="Lin Y."/>
            <person name="Zhao L."/>
            <person name="Xing Q."/>
            <person name="Dou J."/>
            <person name="Li Y."/>
            <person name="Mao J."/>
            <person name="Guo H."/>
            <person name="Dou H."/>
            <person name="Li T."/>
            <person name="Mu C."/>
            <person name="Jiang W."/>
            <person name="Fu Q."/>
            <person name="Fu X."/>
            <person name="Miao Y."/>
            <person name="Liu J."/>
            <person name="Yu Q."/>
            <person name="Li R."/>
            <person name="Liao H."/>
            <person name="Li X."/>
            <person name="Kong Y."/>
            <person name="Jiang Z."/>
            <person name="Chourrout D."/>
            <person name="Li R."/>
            <person name="Bao Z."/>
        </authorList>
    </citation>
    <scope>NUCLEOTIDE SEQUENCE [LARGE SCALE GENOMIC DNA]</scope>
    <source>
        <strain evidence="11 12">PY_sf001</strain>
    </source>
</reference>
<evidence type="ECO:0000313" key="12">
    <source>
        <dbReference type="Proteomes" id="UP000242188"/>
    </source>
</evidence>
<accession>A0A210QPP7</accession>
<dbReference type="GO" id="GO:0007165">
    <property type="term" value="P:signal transduction"/>
    <property type="evidence" value="ECO:0007669"/>
    <property type="project" value="TreeGrafter"/>
</dbReference>
<dbReference type="GO" id="GO:0016020">
    <property type="term" value="C:membrane"/>
    <property type="evidence" value="ECO:0007669"/>
    <property type="project" value="UniProtKB-SubCell"/>
</dbReference>
<gene>
    <name evidence="11" type="ORF">KP79_PYT18197</name>
</gene>
<evidence type="ECO:0000256" key="9">
    <source>
        <dbReference type="SAM" id="SignalP"/>
    </source>
</evidence>
<evidence type="ECO:0000256" key="6">
    <source>
        <dbReference type="ARBA" id="ARBA00023170"/>
    </source>
</evidence>
<dbReference type="CDD" id="cd06352">
    <property type="entry name" value="PBP1_NPR_GC-like"/>
    <property type="match status" value="1"/>
</dbReference>
<dbReference type="InterPro" id="IPR052612">
    <property type="entry name" value="ANP_Clearance_Receptor"/>
</dbReference>
<dbReference type="PANTHER" id="PTHR44755:SF8">
    <property type="entry name" value="RECEPTOR LIGAND BINDING REGION DOMAIN-CONTAINING PROTEIN"/>
    <property type="match status" value="1"/>
</dbReference>
<protein>
    <submittedName>
        <fullName evidence="11">Atrial natriuretic peptide receptor 3</fullName>
    </submittedName>
</protein>
<keyword evidence="12" id="KW-1185">Reference proteome</keyword>
<evidence type="ECO:0000256" key="2">
    <source>
        <dbReference type="ARBA" id="ARBA00022692"/>
    </source>
</evidence>
<name>A0A210QPP7_MIZYE</name>
<dbReference type="InterPro" id="IPR001170">
    <property type="entry name" value="ANPR/GUC"/>
</dbReference>
<dbReference type="PANTHER" id="PTHR44755">
    <property type="entry name" value="NATRIURETIC PEPTIDE RECEPTOR 3-RELATED"/>
    <property type="match status" value="1"/>
</dbReference>
<evidence type="ECO:0000256" key="8">
    <source>
        <dbReference type="SAM" id="Phobius"/>
    </source>
</evidence>
<proteinExistence type="predicted"/>
<sequence length="516" mass="58268">MNMKRNLWNFLLVLLLQLETSSSHEFRIAWMAPTKEYHGFSAATSVGGLKIALYAMENENAPLTNHTVKVQHFDSDCNSKSALAAAVDAKESFEPDLFLGPPCSAAMKGVAQLASHWNIPVFGWVSNDVEFQNRTTYSTLIRLLGPLNRLPITMKYVSTVFKWKRFAMIHDDRDPYKAVAEAIKLSDSNYFINSTHAVNPNMEDAQVAKIFNQVRKYARIIIFAVPWMEMRKYMLVAHQLGMIQGDFAFLCIHGDLFTWDVNERDITSDRGWKRNDTHDEDAREAFECVIHISMDTLPPARAKEFQQFASQYAHQQSTNWINLPNGTTPDAYSPYLYDATLAWAIMVDKTLSQNEVPNGNNLFKESVDFFADGVTGYIVLDSIGDRYLNFRMMDMQEDGIFKTVIDLQYNMTSFVARTAVEDPDLVRWGGGKKGIKNAPPDVPACGFDGEKCAKPEKDNKATVIGVVTVSLFVLIVIIIFNIVRSVRSTVKNDRMFTLESFRPTVCKNCGAIDSSL</sequence>
<evidence type="ECO:0000256" key="3">
    <source>
        <dbReference type="ARBA" id="ARBA00022729"/>
    </source>
</evidence>
<evidence type="ECO:0000256" key="5">
    <source>
        <dbReference type="ARBA" id="ARBA00023136"/>
    </source>
</evidence>